<dbReference type="InterPro" id="IPR016166">
    <property type="entry name" value="FAD-bd_PCMH"/>
</dbReference>
<name>A0A420F086_9ACTN</name>
<dbReference type="GO" id="GO:0071949">
    <property type="term" value="F:FAD binding"/>
    <property type="evidence" value="ECO:0007669"/>
    <property type="project" value="InterPro"/>
</dbReference>
<sequence length="437" mass="44250">MAGDVLAALRAAAGEATGPADDGARPAGPDGPDAAVVRPAGDEDVVAGVRPRYVAAPGSMAEAAALVRVAAARGLAVVVRGAGTRQDWANPPRRLDLLLDTRRLAGVVEHAAGDLIVVVRAGTPVAELQAALATAGQHLALDTPLPPGAASTVGGVVATNTSGPRRMRYGTVRDLLIGITVVRPDGVVARAGGKVVKNVAGYDLGKLFTGAYGTLGLVAECAFRLHPLPAARAFLTRRAGDAAEAGRLAAAVLAAQVVPSALEVDAAPDGRTEVAVLLEGTPRGVKERAAATRALLGGATVADEPPPWWSSYPWRPGDVGLTLTAALSGVPRLLAAAAEARRRHGVALAVRGSAGAGVLHAGLPSATPPDVVARTVAELRVVAGSAGGHAVVLTAPPQVRERVDLWGPVDGLHLMRRVKAQFDPDARFAPGRFVGGI</sequence>
<dbReference type="InterPro" id="IPR006094">
    <property type="entry name" value="Oxid_FAD_bind_N"/>
</dbReference>
<dbReference type="EMBL" id="RAQQ01000010">
    <property type="protein sequence ID" value="RKF26384.1"/>
    <property type="molecule type" value="Genomic_DNA"/>
</dbReference>
<comment type="caution">
    <text evidence="4">The sequence shown here is derived from an EMBL/GenBank/DDBJ whole genome shotgun (WGS) entry which is preliminary data.</text>
</comment>
<dbReference type="OrthoDB" id="9811557at2"/>
<proteinExistence type="predicted"/>
<dbReference type="InterPro" id="IPR016169">
    <property type="entry name" value="FAD-bd_PCMH_sub2"/>
</dbReference>
<protein>
    <submittedName>
        <fullName evidence="4">FAD-binding protein</fullName>
    </submittedName>
</protein>
<keyword evidence="1" id="KW-0285">Flavoprotein</keyword>
<dbReference type="PROSITE" id="PS51387">
    <property type="entry name" value="FAD_PCMH"/>
    <property type="match status" value="1"/>
</dbReference>
<evidence type="ECO:0000313" key="5">
    <source>
        <dbReference type="Proteomes" id="UP000285744"/>
    </source>
</evidence>
<dbReference type="RefSeq" id="WP_120329180.1">
    <property type="nucleotide sequence ID" value="NZ_RAQQ01000010.1"/>
</dbReference>
<evidence type="ECO:0000313" key="4">
    <source>
        <dbReference type="EMBL" id="RKF26384.1"/>
    </source>
</evidence>
<dbReference type="PANTHER" id="PTHR11748">
    <property type="entry name" value="D-LACTATE DEHYDROGENASE"/>
    <property type="match status" value="1"/>
</dbReference>
<evidence type="ECO:0000256" key="2">
    <source>
        <dbReference type="ARBA" id="ARBA00022827"/>
    </source>
</evidence>
<keyword evidence="2" id="KW-0274">FAD</keyword>
<evidence type="ECO:0000259" key="3">
    <source>
        <dbReference type="PROSITE" id="PS51387"/>
    </source>
</evidence>
<dbReference type="SUPFAM" id="SSF56176">
    <property type="entry name" value="FAD-binding/transporter-associated domain-like"/>
    <property type="match status" value="1"/>
</dbReference>
<dbReference type="Pfam" id="PF01565">
    <property type="entry name" value="FAD_binding_4"/>
    <property type="match status" value="1"/>
</dbReference>
<dbReference type="Proteomes" id="UP000285744">
    <property type="component" value="Unassembled WGS sequence"/>
</dbReference>
<dbReference type="InterPro" id="IPR036318">
    <property type="entry name" value="FAD-bd_PCMH-like_sf"/>
</dbReference>
<dbReference type="InterPro" id="IPR016164">
    <property type="entry name" value="FAD-linked_Oxase-like_C"/>
</dbReference>
<dbReference type="GO" id="GO:0003824">
    <property type="term" value="F:catalytic activity"/>
    <property type="evidence" value="ECO:0007669"/>
    <property type="project" value="InterPro"/>
</dbReference>
<evidence type="ECO:0000256" key="1">
    <source>
        <dbReference type="ARBA" id="ARBA00022630"/>
    </source>
</evidence>
<dbReference type="PANTHER" id="PTHR11748:SF103">
    <property type="entry name" value="GLYCOLATE OXIDASE SUBUNIT GLCE"/>
    <property type="match status" value="1"/>
</dbReference>
<gene>
    <name evidence="4" type="ORF">D7I43_15305</name>
</gene>
<feature type="domain" description="FAD-binding PCMH-type" evidence="3">
    <location>
        <begin position="46"/>
        <end position="228"/>
    </location>
</feature>
<dbReference type="AlphaFoldDB" id="A0A420F086"/>
<organism evidence="4 5">
    <name type="scientific">Micromonospora globbae</name>
    <dbReference type="NCBI Taxonomy" id="1894969"/>
    <lineage>
        <taxon>Bacteria</taxon>
        <taxon>Bacillati</taxon>
        <taxon>Actinomycetota</taxon>
        <taxon>Actinomycetes</taxon>
        <taxon>Micromonosporales</taxon>
        <taxon>Micromonosporaceae</taxon>
        <taxon>Micromonospora</taxon>
    </lineage>
</organism>
<reference evidence="4 5" key="1">
    <citation type="journal article" date="2018" name="Int. J. Syst. Evol. Microbiol.">
        <title>Micromonospora globbae sp. nov., an endophytic actinomycete isolated from roots of Globba winitii C. H. Wright.</title>
        <authorList>
            <person name="Kuncharoen N."/>
            <person name="Pittayakhajonwut P."/>
            <person name="Tanasupawat S."/>
        </authorList>
    </citation>
    <scope>NUCLEOTIDE SEQUENCE [LARGE SCALE GENOMIC DNA]</scope>
    <source>
        <strain evidence="4 5">WPS1-2</strain>
    </source>
</reference>
<accession>A0A420F086</accession>
<dbReference type="Gene3D" id="3.30.465.10">
    <property type="match status" value="1"/>
</dbReference>
<dbReference type="SUPFAM" id="SSF55103">
    <property type="entry name" value="FAD-linked oxidases, C-terminal domain"/>
    <property type="match status" value="1"/>
</dbReference>